<dbReference type="PANTHER" id="PTHR37017">
    <property type="entry name" value="AB HYDROLASE-1 DOMAIN-CONTAINING PROTEIN-RELATED"/>
    <property type="match status" value="1"/>
</dbReference>
<gene>
    <name evidence="2" type="ORF">ACFFQA_17320</name>
</gene>
<dbReference type="Gene3D" id="3.40.50.1820">
    <property type="entry name" value="alpha/beta hydrolase"/>
    <property type="match status" value="1"/>
</dbReference>
<dbReference type="PANTHER" id="PTHR37017:SF11">
    <property type="entry name" value="ESTERASE_LIPASE_THIOESTERASE DOMAIN-CONTAINING PROTEIN"/>
    <property type="match status" value="1"/>
</dbReference>
<evidence type="ECO:0000313" key="2">
    <source>
        <dbReference type="EMBL" id="MFB9905696.1"/>
    </source>
</evidence>
<dbReference type="SUPFAM" id="SSF53474">
    <property type="entry name" value="alpha/beta-Hydrolases"/>
    <property type="match status" value="1"/>
</dbReference>
<dbReference type="InterPro" id="IPR052897">
    <property type="entry name" value="Sec-Metab_Biosynth_Hydrolase"/>
</dbReference>
<dbReference type="EMBL" id="JBHLZU010000014">
    <property type="protein sequence ID" value="MFB9905696.1"/>
    <property type="molecule type" value="Genomic_DNA"/>
</dbReference>
<keyword evidence="2" id="KW-0378">Hydrolase</keyword>
<proteinExistence type="predicted"/>
<dbReference type="Pfam" id="PF12697">
    <property type="entry name" value="Abhydrolase_6"/>
    <property type="match status" value="1"/>
</dbReference>
<evidence type="ECO:0000313" key="3">
    <source>
        <dbReference type="Proteomes" id="UP001589693"/>
    </source>
</evidence>
<dbReference type="GO" id="GO:0016787">
    <property type="term" value="F:hydrolase activity"/>
    <property type="evidence" value="ECO:0007669"/>
    <property type="project" value="UniProtKB-KW"/>
</dbReference>
<comment type="caution">
    <text evidence="2">The sequence shown here is derived from an EMBL/GenBank/DDBJ whole genome shotgun (WGS) entry which is preliminary data.</text>
</comment>
<organism evidence="2 3">
    <name type="scientific">Allokutzneria oryzae</name>
    <dbReference type="NCBI Taxonomy" id="1378989"/>
    <lineage>
        <taxon>Bacteria</taxon>
        <taxon>Bacillati</taxon>
        <taxon>Actinomycetota</taxon>
        <taxon>Actinomycetes</taxon>
        <taxon>Pseudonocardiales</taxon>
        <taxon>Pseudonocardiaceae</taxon>
        <taxon>Allokutzneria</taxon>
    </lineage>
</organism>
<name>A0ABV5ZXQ8_9PSEU</name>
<dbReference type="InterPro" id="IPR000073">
    <property type="entry name" value="AB_hydrolase_1"/>
</dbReference>
<dbReference type="InterPro" id="IPR029058">
    <property type="entry name" value="AB_hydrolase_fold"/>
</dbReference>
<protein>
    <submittedName>
        <fullName evidence="2">Alpha/beta fold hydrolase</fullName>
    </submittedName>
</protein>
<keyword evidence="3" id="KW-1185">Reference proteome</keyword>
<dbReference type="Proteomes" id="UP001589693">
    <property type="component" value="Unassembled WGS sequence"/>
</dbReference>
<evidence type="ECO:0000259" key="1">
    <source>
        <dbReference type="Pfam" id="PF12697"/>
    </source>
</evidence>
<dbReference type="RefSeq" id="WP_377852997.1">
    <property type="nucleotide sequence ID" value="NZ_JBHLZU010000014.1"/>
</dbReference>
<accession>A0ABV5ZXQ8</accession>
<sequence>MSTYVLVHGAADRGWCWHLVADRLRALGHEVVAPDLPCDDDTAGFAEYAEAVVEAVGARTDLVVVGHSLGGYTAPIVAERLGARMLVLVAAMVPEPGERAMDMLANTGYQDETTDPDALLDVFYHDVPPELAAQAQAGERAQSTTPMTRPWPLAEWPRVPTRFLLCRDDRLFTADWLRGVVRARLGFDPDEMGGGHYIQLSRPVELAERLAAY</sequence>
<feature type="domain" description="AB hydrolase-1" evidence="1">
    <location>
        <begin position="5"/>
        <end position="208"/>
    </location>
</feature>
<reference evidence="2 3" key="1">
    <citation type="submission" date="2024-09" db="EMBL/GenBank/DDBJ databases">
        <authorList>
            <person name="Sun Q."/>
            <person name="Mori K."/>
        </authorList>
    </citation>
    <scope>NUCLEOTIDE SEQUENCE [LARGE SCALE GENOMIC DNA]</scope>
    <source>
        <strain evidence="2 3">TBRC 7907</strain>
    </source>
</reference>